<dbReference type="Pfam" id="PF00060">
    <property type="entry name" value="Lig_chan"/>
    <property type="match status" value="1"/>
</dbReference>
<comment type="caution">
    <text evidence="16">The sequence shown here is derived from an EMBL/GenBank/DDBJ whole genome shotgun (WGS) entry which is preliminary data.</text>
</comment>
<dbReference type="PANTHER" id="PTHR42643:SF24">
    <property type="entry name" value="IONOTROPIC RECEPTOR 60A"/>
    <property type="match status" value="1"/>
</dbReference>
<evidence type="ECO:0000256" key="7">
    <source>
        <dbReference type="ARBA" id="ARBA00023065"/>
    </source>
</evidence>
<feature type="domain" description="Ionotropic glutamate receptor C-terminal" evidence="14">
    <location>
        <begin position="153"/>
        <end position="258"/>
    </location>
</feature>
<accession>A0A6A4WJU6</accession>
<evidence type="ECO:0000256" key="3">
    <source>
        <dbReference type="ARBA" id="ARBA00022448"/>
    </source>
</evidence>
<dbReference type="GO" id="GO:0005886">
    <property type="term" value="C:plasma membrane"/>
    <property type="evidence" value="ECO:0007669"/>
    <property type="project" value="UniProtKB-SubCell"/>
</dbReference>
<protein>
    <submittedName>
        <fullName evidence="16">Glutamate receptor</fullName>
    </submittedName>
</protein>
<dbReference type="InterPro" id="IPR019594">
    <property type="entry name" value="Glu/Gly-bd"/>
</dbReference>
<keyword evidence="9 16" id="KW-0675">Receptor</keyword>
<evidence type="ECO:0000256" key="10">
    <source>
        <dbReference type="ARBA" id="ARBA00023180"/>
    </source>
</evidence>
<keyword evidence="4" id="KW-1003">Cell membrane</keyword>
<evidence type="ECO:0000313" key="17">
    <source>
        <dbReference type="Proteomes" id="UP000440578"/>
    </source>
</evidence>
<evidence type="ECO:0000259" key="14">
    <source>
        <dbReference type="Pfam" id="PF00060"/>
    </source>
</evidence>
<dbReference type="Pfam" id="PF16984">
    <property type="entry name" value="Grp7_allergen"/>
    <property type="match status" value="1"/>
</dbReference>
<evidence type="ECO:0000313" key="16">
    <source>
        <dbReference type="EMBL" id="KAF0302438.1"/>
    </source>
</evidence>
<keyword evidence="6 13" id="KW-1133">Transmembrane helix</keyword>
<organism evidence="16 17">
    <name type="scientific">Amphibalanus amphitrite</name>
    <name type="common">Striped barnacle</name>
    <name type="synonym">Balanus amphitrite</name>
    <dbReference type="NCBI Taxonomy" id="1232801"/>
    <lineage>
        <taxon>Eukaryota</taxon>
        <taxon>Metazoa</taxon>
        <taxon>Ecdysozoa</taxon>
        <taxon>Arthropoda</taxon>
        <taxon>Crustacea</taxon>
        <taxon>Multicrustacea</taxon>
        <taxon>Cirripedia</taxon>
        <taxon>Thoracica</taxon>
        <taxon>Thoracicalcarea</taxon>
        <taxon>Balanomorpha</taxon>
        <taxon>Balanoidea</taxon>
        <taxon>Balanidae</taxon>
        <taxon>Amphibalaninae</taxon>
        <taxon>Amphibalanus</taxon>
    </lineage>
</organism>
<evidence type="ECO:0000256" key="2">
    <source>
        <dbReference type="ARBA" id="ARBA00008685"/>
    </source>
</evidence>
<keyword evidence="7" id="KW-0406">Ion transport</keyword>
<feature type="transmembrane region" description="Helical" evidence="13">
    <location>
        <begin position="189"/>
        <end position="208"/>
    </location>
</feature>
<keyword evidence="10" id="KW-0325">Glycoprotein</keyword>
<dbReference type="InterPro" id="IPR020234">
    <property type="entry name" value="Mite_allergen_group-7"/>
</dbReference>
<evidence type="ECO:0000256" key="8">
    <source>
        <dbReference type="ARBA" id="ARBA00023136"/>
    </source>
</evidence>
<dbReference type="Pfam" id="PF10613">
    <property type="entry name" value="Lig_chan-Glu_bd"/>
    <property type="match status" value="1"/>
</dbReference>
<evidence type="ECO:0000256" key="4">
    <source>
        <dbReference type="ARBA" id="ARBA00022475"/>
    </source>
</evidence>
<sequence>MEEPTSSLVSVGRGWPRDLLEREVRVATLHDPPHLFVERRADGSFSHGGFLFELWTILAARLGLRYRFVPMVNGSFGSLTTNGTWAGLVGELAYGRADVALTWLFRSGDRLEVINFVSSAPIDSFQTGLFVRRGAPGAAGLSLSALTRPLGADVWWTLLAAIVALSAALRLTLVVSSRSAEQRRTVSELGWGSCLLASYMAMVGQGWARTPHSLAGRAITVCCWTLGLLVYSSYTATLVSHLASPTSRAPISSLNERLLTRLHGTVKTNALVDRLTPKLRKDILKNGLDPMSLPELDTEVLQGNIVALFYPLSSRMYRCWVLGNIVALSEGSLEGLSTIHRSGDSHLSTGETEWVSVRAGLSFSRLSASYEIGVEPAGAELSVLIELCDTEARFQLSISAKTLKARLDRFEITDMGSSRPDGRALFRR</sequence>
<feature type="domain" description="Ionotropic glutamate receptor L-glutamate and glycine-binding" evidence="15">
    <location>
        <begin position="23"/>
        <end position="117"/>
    </location>
</feature>
<reference evidence="16 17" key="1">
    <citation type="submission" date="2019-07" db="EMBL/GenBank/DDBJ databases">
        <title>Draft genome assembly of a fouling barnacle, Amphibalanus amphitrite (Darwin, 1854): The first reference genome for Thecostraca.</title>
        <authorList>
            <person name="Kim W."/>
        </authorList>
    </citation>
    <scope>NUCLEOTIDE SEQUENCE [LARGE SCALE GENOMIC DNA]</scope>
    <source>
        <strain evidence="16">SNU_AA5</strain>
        <tissue evidence="16">Soma without cirri and trophi</tissue>
    </source>
</reference>
<keyword evidence="17" id="KW-1185">Reference proteome</keyword>
<evidence type="ECO:0000256" key="11">
    <source>
        <dbReference type="ARBA" id="ARBA00023286"/>
    </source>
</evidence>
<gene>
    <name evidence="16" type="primary">GLRK_16</name>
    <name evidence="16" type="ORF">FJT64_025470</name>
</gene>
<keyword evidence="12" id="KW-0407">Ion channel</keyword>
<feature type="transmembrane region" description="Helical" evidence="13">
    <location>
        <begin position="154"/>
        <end position="177"/>
    </location>
</feature>
<dbReference type="Gene3D" id="1.10.287.70">
    <property type="match status" value="1"/>
</dbReference>
<dbReference type="AlphaFoldDB" id="A0A6A4WJU6"/>
<keyword evidence="5 13" id="KW-0812">Transmembrane</keyword>
<evidence type="ECO:0000259" key="15">
    <source>
        <dbReference type="Pfam" id="PF10613"/>
    </source>
</evidence>
<evidence type="ECO:0000256" key="1">
    <source>
        <dbReference type="ARBA" id="ARBA00004651"/>
    </source>
</evidence>
<evidence type="ECO:0000256" key="6">
    <source>
        <dbReference type="ARBA" id="ARBA00022989"/>
    </source>
</evidence>
<dbReference type="SUPFAM" id="SSF53850">
    <property type="entry name" value="Periplasmic binding protein-like II"/>
    <property type="match status" value="1"/>
</dbReference>
<evidence type="ECO:0000256" key="12">
    <source>
        <dbReference type="ARBA" id="ARBA00023303"/>
    </source>
</evidence>
<evidence type="ECO:0000256" key="13">
    <source>
        <dbReference type="SAM" id="Phobius"/>
    </source>
</evidence>
<keyword evidence="3" id="KW-0813">Transport</keyword>
<proteinExistence type="inferred from homology"/>
<keyword evidence="11" id="KW-1071">Ligand-gated ion channel</keyword>
<keyword evidence="8 13" id="KW-0472">Membrane</keyword>
<dbReference type="EMBL" id="VIIS01001061">
    <property type="protein sequence ID" value="KAF0302438.1"/>
    <property type="molecule type" value="Genomic_DNA"/>
</dbReference>
<dbReference type="InterPro" id="IPR001320">
    <property type="entry name" value="Iontro_rcpt_C"/>
</dbReference>
<dbReference type="PANTHER" id="PTHR42643">
    <property type="entry name" value="IONOTROPIC RECEPTOR 20A-RELATED"/>
    <property type="match status" value="1"/>
</dbReference>
<evidence type="ECO:0000256" key="9">
    <source>
        <dbReference type="ARBA" id="ARBA00023170"/>
    </source>
</evidence>
<comment type="similarity">
    <text evidence="2">Belongs to the glutamate-gated ion channel (TC 1.A.10.1) family.</text>
</comment>
<name>A0A6A4WJU6_AMPAM</name>
<dbReference type="Proteomes" id="UP000440578">
    <property type="component" value="Unassembled WGS sequence"/>
</dbReference>
<evidence type="ECO:0000256" key="5">
    <source>
        <dbReference type="ARBA" id="ARBA00022692"/>
    </source>
</evidence>
<dbReference type="OrthoDB" id="6380971at2759"/>
<dbReference type="InterPro" id="IPR052192">
    <property type="entry name" value="Insect_Ionotropic_Sensory_Rcpt"/>
</dbReference>
<comment type="subcellular location">
    <subcellularLocation>
        <location evidence="1">Cell membrane</location>
        <topology evidence="1">Multi-pass membrane protein</topology>
    </subcellularLocation>
</comment>
<dbReference type="GO" id="GO:0015276">
    <property type="term" value="F:ligand-gated monoatomic ion channel activity"/>
    <property type="evidence" value="ECO:0007669"/>
    <property type="project" value="InterPro"/>
</dbReference>
<dbReference type="GO" id="GO:0050906">
    <property type="term" value="P:detection of stimulus involved in sensory perception"/>
    <property type="evidence" value="ECO:0007669"/>
    <property type="project" value="UniProtKB-ARBA"/>
</dbReference>
<dbReference type="Gene3D" id="3.40.190.10">
    <property type="entry name" value="Periplasmic binding protein-like II"/>
    <property type="match status" value="1"/>
</dbReference>
<feature type="transmembrane region" description="Helical" evidence="13">
    <location>
        <begin position="214"/>
        <end position="234"/>
    </location>
</feature>